<evidence type="ECO:0000313" key="8">
    <source>
        <dbReference type="EMBL" id="MCC8363946.1"/>
    </source>
</evidence>
<evidence type="ECO:0000256" key="7">
    <source>
        <dbReference type="SAM" id="Phobius"/>
    </source>
</evidence>
<comment type="subcellular location">
    <subcellularLocation>
        <location evidence="1">Cell membrane</location>
        <topology evidence="1">Multi-pass membrane protein</topology>
    </subcellularLocation>
</comment>
<evidence type="ECO:0000256" key="6">
    <source>
        <dbReference type="ARBA" id="ARBA00023136"/>
    </source>
</evidence>
<keyword evidence="5 7" id="KW-1133">Transmembrane helix</keyword>
<dbReference type="RefSeq" id="WP_230527738.1">
    <property type="nucleotide sequence ID" value="NZ_JAJGAK010000003.1"/>
</dbReference>
<proteinExistence type="inferred from homology"/>
<dbReference type="PANTHER" id="PTHR33884">
    <property type="entry name" value="UPF0410 PROTEIN YMGE"/>
    <property type="match status" value="1"/>
</dbReference>
<protein>
    <submittedName>
        <fullName evidence="8">GlsB/YeaQ/YmgE family stress response membrane protein</fullName>
    </submittedName>
</protein>
<feature type="transmembrane region" description="Helical" evidence="7">
    <location>
        <begin position="29"/>
        <end position="52"/>
    </location>
</feature>
<comment type="caution">
    <text evidence="8">The sequence shown here is derived from an EMBL/GenBank/DDBJ whole genome shotgun (WGS) entry which is preliminary data.</text>
</comment>
<keyword evidence="4 7" id="KW-0812">Transmembrane</keyword>
<keyword evidence="6 7" id="KW-0472">Membrane</keyword>
<evidence type="ECO:0000313" key="9">
    <source>
        <dbReference type="Proteomes" id="UP001165293"/>
    </source>
</evidence>
<evidence type="ECO:0000256" key="4">
    <source>
        <dbReference type="ARBA" id="ARBA00022692"/>
    </source>
</evidence>
<feature type="transmembrane region" description="Helical" evidence="7">
    <location>
        <begin position="6"/>
        <end position="22"/>
    </location>
</feature>
<reference evidence="8" key="1">
    <citation type="submission" date="2021-10" db="EMBL/GenBank/DDBJ databases">
        <authorList>
            <person name="Lyu M."/>
            <person name="Wang X."/>
            <person name="Meng X."/>
            <person name="Xu K."/>
        </authorList>
    </citation>
    <scope>NUCLEOTIDE SEQUENCE</scope>
    <source>
        <strain evidence="8">A6</strain>
    </source>
</reference>
<name>A0ABS8JK19_9GAMM</name>
<evidence type="ECO:0000256" key="3">
    <source>
        <dbReference type="ARBA" id="ARBA00022475"/>
    </source>
</evidence>
<gene>
    <name evidence="8" type="ORF">LK996_12775</name>
</gene>
<sequence>MFDGILMYVIGGAVIGILARFFKPGADPVGWIMTIVLGAAGAAIGGYVAGMLQVSNRALVWAIAIVAAIVLLFLWEAVRGKKARPA</sequence>
<keyword evidence="3" id="KW-1003">Cell membrane</keyword>
<accession>A0ABS8JK19</accession>
<dbReference type="InterPro" id="IPR007341">
    <property type="entry name" value="Transgly_assoc"/>
</dbReference>
<organism evidence="8 9">
    <name type="scientific">Noviluteimonas lactosilytica</name>
    <dbReference type="NCBI Taxonomy" id="2888523"/>
    <lineage>
        <taxon>Bacteria</taxon>
        <taxon>Pseudomonadati</taxon>
        <taxon>Pseudomonadota</taxon>
        <taxon>Gammaproteobacteria</taxon>
        <taxon>Lysobacterales</taxon>
        <taxon>Lysobacteraceae</taxon>
        <taxon>Noviluteimonas</taxon>
    </lineage>
</organism>
<evidence type="ECO:0000256" key="5">
    <source>
        <dbReference type="ARBA" id="ARBA00022989"/>
    </source>
</evidence>
<keyword evidence="9" id="KW-1185">Reference proteome</keyword>
<dbReference type="PANTHER" id="PTHR33884:SF3">
    <property type="entry name" value="UPF0410 PROTEIN YMGE"/>
    <property type="match status" value="1"/>
</dbReference>
<feature type="transmembrane region" description="Helical" evidence="7">
    <location>
        <begin position="58"/>
        <end position="78"/>
    </location>
</feature>
<dbReference type="EMBL" id="JAJGAK010000003">
    <property type="protein sequence ID" value="MCC8363946.1"/>
    <property type="molecule type" value="Genomic_DNA"/>
</dbReference>
<evidence type="ECO:0000256" key="2">
    <source>
        <dbReference type="ARBA" id="ARBA00011006"/>
    </source>
</evidence>
<evidence type="ECO:0000256" key="1">
    <source>
        <dbReference type="ARBA" id="ARBA00004651"/>
    </source>
</evidence>
<comment type="similarity">
    <text evidence="2">Belongs to the UPF0410 family.</text>
</comment>
<dbReference type="Proteomes" id="UP001165293">
    <property type="component" value="Unassembled WGS sequence"/>
</dbReference>